<dbReference type="Proteomes" id="UP000325606">
    <property type="component" value="Chromosome"/>
</dbReference>
<dbReference type="RefSeq" id="WP_151056292.1">
    <property type="nucleotide sequence ID" value="NZ_CP044222.1"/>
</dbReference>
<reference evidence="1 2" key="1">
    <citation type="submission" date="2019-09" db="EMBL/GenBank/DDBJ databases">
        <title>Nitrincola iocasae sp. nov., a bacterium isolated from the sediment collected at a cold seep field in South China Sea.</title>
        <authorList>
            <person name="Zhang H."/>
            <person name="Wang H."/>
            <person name="Li C."/>
        </authorList>
    </citation>
    <scope>NUCLEOTIDE SEQUENCE [LARGE SCALE GENOMIC DNA]</scope>
    <source>
        <strain evidence="1 2">KXZD1103</strain>
    </source>
</reference>
<proteinExistence type="predicted"/>
<dbReference type="EMBL" id="CP044222">
    <property type="protein sequence ID" value="QEW07159.1"/>
    <property type="molecule type" value="Genomic_DNA"/>
</dbReference>
<keyword evidence="2" id="KW-1185">Reference proteome</keyword>
<dbReference type="InterPro" id="IPR014987">
    <property type="entry name" value="UPF_YfcL"/>
</dbReference>
<evidence type="ECO:0000313" key="1">
    <source>
        <dbReference type="EMBL" id="QEW07159.1"/>
    </source>
</evidence>
<protein>
    <submittedName>
        <fullName evidence="1">YfcL family protein</fullName>
    </submittedName>
</protein>
<gene>
    <name evidence="1" type="ORF">F5I99_11945</name>
</gene>
<evidence type="ECO:0000313" key="2">
    <source>
        <dbReference type="Proteomes" id="UP000325606"/>
    </source>
</evidence>
<dbReference type="Pfam" id="PF08891">
    <property type="entry name" value="YfcL"/>
    <property type="match status" value="1"/>
</dbReference>
<dbReference type="AlphaFoldDB" id="A0A5J6LEN3"/>
<dbReference type="KEGG" id="nik:F5I99_11945"/>
<name>A0A5J6LEN3_9GAMM</name>
<sequence length="92" mass="10216">MTDITLQADTAYEKLIRLEASADTSSDELFCCAYLLGHLSLINGQEFIDSASLDQLMHDSLQQAFTIDRLSDQDKTAIVALWDSLSLSSDRD</sequence>
<organism evidence="1 2">
    <name type="scientific">Nitrincola iocasae</name>
    <dbReference type="NCBI Taxonomy" id="2614693"/>
    <lineage>
        <taxon>Bacteria</taxon>
        <taxon>Pseudomonadati</taxon>
        <taxon>Pseudomonadota</taxon>
        <taxon>Gammaproteobacteria</taxon>
        <taxon>Oceanospirillales</taxon>
        <taxon>Oceanospirillaceae</taxon>
        <taxon>Nitrincola</taxon>
    </lineage>
</organism>
<accession>A0A5J6LEN3</accession>